<gene>
    <name evidence="3" type="ORF">NKI33_08635</name>
</gene>
<keyword evidence="2" id="KW-0472">Membrane</keyword>
<dbReference type="Proteomes" id="UP001464387">
    <property type="component" value="Unassembled WGS sequence"/>
</dbReference>
<keyword evidence="2" id="KW-0812">Transmembrane</keyword>
<dbReference type="RefSeq" id="WP_224686690.1">
    <property type="nucleotide sequence ID" value="NZ_CP097252.1"/>
</dbReference>
<name>A0ABV1YCZ4_9HYPH</name>
<proteinExistence type="predicted"/>
<keyword evidence="4" id="KW-1185">Reference proteome</keyword>
<evidence type="ECO:0000256" key="1">
    <source>
        <dbReference type="SAM" id="MobiDB-lite"/>
    </source>
</evidence>
<dbReference type="EMBL" id="JAMYPJ010000009">
    <property type="protein sequence ID" value="MER8933030.1"/>
    <property type="molecule type" value="Genomic_DNA"/>
</dbReference>
<feature type="transmembrane region" description="Helical" evidence="2">
    <location>
        <begin position="6"/>
        <end position="23"/>
    </location>
</feature>
<feature type="compositionally biased region" description="Basic and acidic residues" evidence="1">
    <location>
        <begin position="45"/>
        <end position="55"/>
    </location>
</feature>
<organism evidence="3 4">
    <name type="scientific">Mesorhizobium opportunistum</name>
    <dbReference type="NCBI Taxonomy" id="593909"/>
    <lineage>
        <taxon>Bacteria</taxon>
        <taxon>Pseudomonadati</taxon>
        <taxon>Pseudomonadota</taxon>
        <taxon>Alphaproteobacteria</taxon>
        <taxon>Hyphomicrobiales</taxon>
        <taxon>Phyllobacteriaceae</taxon>
        <taxon>Mesorhizobium</taxon>
    </lineage>
</organism>
<evidence type="ECO:0000313" key="4">
    <source>
        <dbReference type="Proteomes" id="UP001464387"/>
    </source>
</evidence>
<keyword evidence="2" id="KW-1133">Transmembrane helix</keyword>
<sequence length="55" mass="6257">MDTIYALLVFAAAIAIIYLGGRWNTSDTDHYMGFENLRSPHKGKARNDDEDPKKE</sequence>
<reference evidence="3 4" key="1">
    <citation type="journal article" date="2024" name="Proc. Natl. Acad. Sci. U.S.A.">
        <title>The evolutionary genomics of adaptation to stress in wild rhizobium bacteria.</title>
        <authorList>
            <person name="Kehlet-Delgado H."/>
            <person name="Montoya A.P."/>
            <person name="Jensen K.T."/>
            <person name="Wendlandt C.E."/>
            <person name="Dexheimer C."/>
            <person name="Roberts M."/>
            <person name="Torres Martinez L."/>
            <person name="Friesen M.L."/>
            <person name="Griffitts J.S."/>
            <person name="Porter S.S."/>
        </authorList>
    </citation>
    <scope>NUCLEOTIDE SEQUENCE [LARGE SCALE GENOMIC DNA]</scope>
    <source>
        <strain evidence="3 4">M0729</strain>
    </source>
</reference>
<evidence type="ECO:0000256" key="2">
    <source>
        <dbReference type="SAM" id="Phobius"/>
    </source>
</evidence>
<accession>A0ABV1YCZ4</accession>
<comment type="caution">
    <text evidence="3">The sequence shown here is derived from an EMBL/GenBank/DDBJ whole genome shotgun (WGS) entry which is preliminary data.</text>
</comment>
<protein>
    <submittedName>
        <fullName evidence="3">Uncharacterized protein</fullName>
    </submittedName>
</protein>
<evidence type="ECO:0000313" key="3">
    <source>
        <dbReference type="EMBL" id="MER8933030.1"/>
    </source>
</evidence>
<feature type="region of interest" description="Disordered" evidence="1">
    <location>
        <begin position="36"/>
        <end position="55"/>
    </location>
</feature>